<feature type="non-terminal residue" evidence="1">
    <location>
        <position position="66"/>
    </location>
</feature>
<organism evidence="1 2">
    <name type="scientific">Callipepla squamata</name>
    <name type="common">Scaled quail</name>
    <dbReference type="NCBI Taxonomy" id="9009"/>
    <lineage>
        <taxon>Eukaryota</taxon>
        <taxon>Metazoa</taxon>
        <taxon>Chordata</taxon>
        <taxon>Craniata</taxon>
        <taxon>Vertebrata</taxon>
        <taxon>Euteleostomi</taxon>
        <taxon>Archelosauria</taxon>
        <taxon>Archosauria</taxon>
        <taxon>Dinosauria</taxon>
        <taxon>Saurischia</taxon>
        <taxon>Theropoda</taxon>
        <taxon>Coelurosauria</taxon>
        <taxon>Aves</taxon>
        <taxon>Neognathae</taxon>
        <taxon>Galloanserae</taxon>
        <taxon>Galliformes</taxon>
        <taxon>Odontophoridae</taxon>
        <taxon>Callipepla</taxon>
    </lineage>
</organism>
<protein>
    <recommendedName>
        <fullName evidence="3">CCAAT-binding factor domain-containing protein</fullName>
    </recommendedName>
</protein>
<dbReference type="EMBL" id="MCFN01000139">
    <property type="protein sequence ID" value="OXB63939.1"/>
    <property type="molecule type" value="Genomic_DNA"/>
</dbReference>
<dbReference type="AlphaFoldDB" id="A0A226N9I9"/>
<comment type="caution">
    <text evidence="1">The sequence shown here is derived from an EMBL/GenBank/DDBJ whole genome shotgun (WGS) entry which is preliminary data.</text>
</comment>
<proteinExistence type="predicted"/>
<dbReference type="Proteomes" id="UP000198323">
    <property type="component" value="Unassembled WGS sequence"/>
</dbReference>
<evidence type="ECO:0000313" key="2">
    <source>
        <dbReference type="Proteomes" id="UP000198323"/>
    </source>
</evidence>
<sequence>MISFLQMYGKDIRRDVPQILHMLQSCMLSLQQSTFMPFLSLAVVILIRHHPEAMLDSFLQQLEPRD</sequence>
<accession>A0A226N9I9</accession>
<name>A0A226N9I9_CALSU</name>
<gene>
    <name evidence="1" type="ORF">ASZ78_001060</name>
</gene>
<evidence type="ECO:0000313" key="1">
    <source>
        <dbReference type="EMBL" id="OXB63939.1"/>
    </source>
</evidence>
<dbReference type="OrthoDB" id="9120731at2759"/>
<keyword evidence="2" id="KW-1185">Reference proteome</keyword>
<reference evidence="1 2" key="1">
    <citation type="submission" date="2016-07" db="EMBL/GenBank/DDBJ databases">
        <title>Disparate Historic Effective Population Sizes Predicted by Modern Levels of Genome Diversity for the Scaled Quail (Callipepla squamata) and the Northern Bobwhite (Colinus virginianus): Inferences from First and Second Generation Draft Genome Assemblies for Sympatric New World Quail.</title>
        <authorList>
            <person name="Oldeschulte D.L."/>
            <person name="Halley Y.A."/>
            <person name="Bhattarai E.K."/>
            <person name="Brashear W.A."/>
            <person name="Hill J."/>
            <person name="Metz R.P."/>
            <person name="Johnson C.D."/>
            <person name="Rollins D."/>
            <person name="Peterson M.J."/>
            <person name="Bickhart D.M."/>
            <person name="Decker J.E."/>
            <person name="Seabury C.M."/>
        </authorList>
    </citation>
    <scope>NUCLEOTIDE SEQUENCE [LARGE SCALE GENOMIC DNA]</scope>
    <source>
        <strain evidence="1 2">Texas</strain>
        <tissue evidence="1">Leg muscle</tissue>
    </source>
</reference>
<evidence type="ECO:0008006" key="3">
    <source>
        <dbReference type="Google" id="ProtNLM"/>
    </source>
</evidence>